<evidence type="ECO:0000313" key="1">
    <source>
        <dbReference type="EMBL" id="CDR44487.1"/>
    </source>
</evidence>
<reference evidence="3" key="2">
    <citation type="journal article" date="2017" name="Genome Announc.">
        <title>Genome sequences of Cyberlindnera fabianii 65, Pichia kudriavzevii 129, and Saccharomyces cerevisiae 131 isolated from fermented masau fruits in Zimbabwe.</title>
        <authorList>
            <person name="van Rijswijck I.M.H."/>
            <person name="Derks M.F.L."/>
            <person name="Abee T."/>
            <person name="de Ridder D."/>
            <person name="Smid E.J."/>
        </authorList>
    </citation>
    <scope>NUCLEOTIDE SEQUENCE [LARGE SCALE GENOMIC DNA]</scope>
    <source>
        <strain evidence="3">65</strain>
    </source>
</reference>
<reference evidence="2" key="3">
    <citation type="submission" date="2017-01" db="EMBL/GenBank/DDBJ databases">
        <authorList>
            <person name="Mah S.A."/>
            <person name="Swanson W.J."/>
            <person name="Moy G.W."/>
            <person name="Vacquier V.D."/>
        </authorList>
    </citation>
    <scope>NUCLEOTIDE SEQUENCE [LARGE SCALE GENOMIC DNA]</scope>
    <source>
        <strain evidence="2">65</strain>
    </source>
</reference>
<dbReference type="GO" id="GO:0043022">
    <property type="term" value="F:ribosome binding"/>
    <property type="evidence" value="ECO:0007669"/>
    <property type="project" value="InterPro"/>
</dbReference>
<dbReference type="Gene3D" id="1.25.40.250">
    <property type="entry name" value="ARM repeat, domain 1"/>
    <property type="match status" value="1"/>
</dbReference>
<dbReference type="InterPro" id="IPR016024">
    <property type="entry name" value="ARM-type_fold"/>
</dbReference>
<dbReference type="VEuPathDB" id="FungiDB:BON22_3884"/>
<name>A0A061B4S0_CYBFA</name>
<dbReference type="InterPro" id="IPR016020">
    <property type="entry name" value="Transl_init_fac_sub12_N_euk"/>
</dbReference>
<dbReference type="OMA" id="DAKFIIR"/>
<dbReference type="GO" id="GO:0003743">
    <property type="term" value="F:translation initiation factor activity"/>
    <property type="evidence" value="ECO:0007669"/>
    <property type="project" value="UniProtKB-KW"/>
</dbReference>
<dbReference type="AlphaFoldDB" id="A0A061B4S0"/>
<dbReference type="EMBL" id="LK052899">
    <property type="protein sequence ID" value="CDR44487.1"/>
    <property type="molecule type" value="Genomic_DNA"/>
</dbReference>
<keyword evidence="2" id="KW-0648">Protein biosynthesis</keyword>
<proteinExistence type="predicted"/>
<sequence>MSTNRLVTRPQQRPDSIDEILNTLKRYDASVIKDLEDYLQDQYTTGFSDVSANLALLKLYELSDESSVEREDSTIKVLIKGLTAYDDQDFTLYLHLLPSFVLSVKTDYTTKIQQLVSLYELLAANKLDAFLAKNKEFDSIVDESNVKSIQETFNNNKDAKFIIRDVATEDVPTSKLSKIIGQKI</sequence>
<dbReference type="PANTHER" id="PTHR13022:SF0">
    <property type="entry name" value="EUKARYOTIC TRANSLATION INITIATION FACTOR 3 SUBUNIT K"/>
    <property type="match status" value="1"/>
</dbReference>
<dbReference type="PANTHER" id="PTHR13022">
    <property type="entry name" value="EUKARYOTIC TRANSLATION INITIATION FACTOR 3 SUBUNIT 11"/>
    <property type="match status" value="1"/>
</dbReference>
<reference evidence="1" key="1">
    <citation type="journal article" date="2014" name="Genome Announc.">
        <title>Genome sequence of the yeast Cyberlindnera fabianii (Hansenula fabianii).</title>
        <authorList>
            <person name="Freel K.C."/>
            <person name="Sarilar V."/>
            <person name="Neuveglise C."/>
            <person name="Devillers H."/>
            <person name="Friedrich A."/>
            <person name="Schacherer J."/>
        </authorList>
    </citation>
    <scope>NUCLEOTIDE SEQUENCE</scope>
    <source>
        <strain evidence="1">YJS4271</strain>
    </source>
</reference>
<keyword evidence="3" id="KW-1185">Reference proteome</keyword>
<organism evidence="1">
    <name type="scientific">Cyberlindnera fabianii</name>
    <name type="common">Yeast</name>
    <name type="synonym">Hansenula fabianii</name>
    <dbReference type="NCBI Taxonomy" id="36022"/>
    <lineage>
        <taxon>Eukaryota</taxon>
        <taxon>Fungi</taxon>
        <taxon>Dikarya</taxon>
        <taxon>Ascomycota</taxon>
        <taxon>Saccharomycotina</taxon>
        <taxon>Saccharomycetes</taxon>
        <taxon>Phaffomycetales</taxon>
        <taxon>Phaffomycetaceae</taxon>
        <taxon>Cyberlindnera</taxon>
    </lineage>
</organism>
<dbReference type="GO" id="GO:0006446">
    <property type="term" value="P:regulation of translational initiation"/>
    <property type="evidence" value="ECO:0007669"/>
    <property type="project" value="InterPro"/>
</dbReference>
<keyword evidence="2" id="KW-0396">Initiation factor</keyword>
<dbReference type="InterPro" id="IPR009374">
    <property type="entry name" value="eIF3k"/>
</dbReference>
<gene>
    <name evidence="2" type="ORF">BON22_3884</name>
    <name evidence="1" type="ORF">CYFA0S_14e03224g</name>
</gene>
<evidence type="ECO:0000313" key="3">
    <source>
        <dbReference type="Proteomes" id="UP000189513"/>
    </source>
</evidence>
<dbReference type="OrthoDB" id="337745at2759"/>
<evidence type="ECO:0000313" key="2">
    <source>
        <dbReference type="EMBL" id="ONH66023.1"/>
    </source>
</evidence>
<dbReference type="EMBL" id="MPUK01000008">
    <property type="protein sequence ID" value="ONH66023.1"/>
    <property type="molecule type" value="Genomic_DNA"/>
</dbReference>
<accession>A0A061B4S0</accession>
<dbReference type="SUPFAM" id="SSF48371">
    <property type="entry name" value="ARM repeat"/>
    <property type="match status" value="1"/>
</dbReference>
<dbReference type="GO" id="GO:0005852">
    <property type="term" value="C:eukaryotic translation initiation factor 3 complex"/>
    <property type="evidence" value="ECO:0007669"/>
    <property type="project" value="InterPro"/>
</dbReference>
<dbReference type="STRING" id="36022.A0A061B4S0"/>
<protein>
    <submittedName>
        <fullName evidence="1">CYFA0S14e03224g1_1</fullName>
    </submittedName>
    <submittedName>
        <fullName evidence="2">Eukaryotic translation initiation factor 3 subunit K</fullName>
    </submittedName>
</protein>
<dbReference type="Proteomes" id="UP000189513">
    <property type="component" value="Unassembled WGS sequence"/>
</dbReference>